<dbReference type="RefSeq" id="WP_377745531.1">
    <property type="nucleotide sequence ID" value="NZ_JBHRXJ010000012.1"/>
</dbReference>
<proteinExistence type="predicted"/>
<dbReference type="Proteomes" id="UP001595721">
    <property type="component" value="Unassembled WGS sequence"/>
</dbReference>
<feature type="transmembrane region" description="Helical" evidence="1">
    <location>
        <begin position="42"/>
        <end position="65"/>
    </location>
</feature>
<comment type="caution">
    <text evidence="2">The sequence shown here is derived from an EMBL/GenBank/DDBJ whole genome shotgun (WGS) entry which is preliminary data.</text>
</comment>
<evidence type="ECO:0000313" key="3">
    <source>
        <dbReference type="Proteomes" id="UP001595721"/>
    </source>
</evidence>
<gene>
    <name evidence="2" type="ORF">ACFOMH_15220</name>
</gene>
<name>A0ABV7R7M4_9RHOB</name>
<keyword evidence="3" id="KW-1185">Reference proteome</keyword>
<dbReference type="EMBL" id="JBHRXJ010000012">
    <property type="protein sequence ID" value="MFC3529528.1"/>
    <property type="molecule type" value="Genomic_DNA"/>
</dbReference>
<organism evidence="2 3">
    <name type="scientific">Paracoccus mangrovi</name>
    <dbReference type="NCBI Taxonomy" id="1715645"/>
    <lineage>
        <taxon>Bacteria</taxon>
        <taxon>Pseudomonadati</taxon>
        <taxon>Pseudomonadota</taxon>
        <taxon>Alphaproteobacteria</taxon>
        <taxon>Rhodobacterales</taxon>
        <taxon>Paracoccaceae</taxon>
        <taxon>Paracoccus</taxon>
    </lineage>
</organism>
<keyword evidence="1" id="KW-0472">Membrane</keyword>
<accession>A0ABV7R7M4</accession>
<feature type="transmembrane region" description="Helical" evidence="1">
    <location>
        <begin position="233"/>
        <end position="253"/>
    </location>
</feature>
<evidence type="ECO:0000256" key="1">
    <source>
        <dbReference type="SAM" id="Phobius"/>
    </source>
</evidence>
<keyword evidence="1" id="KW-0812">Transmembrane</keyword>
<evidence type="ECO:0008006" key="4">
    <source>
        <dbReference type="Google" id="ProtNLM"/>
    </source>
</evidence>
<evidence type="ECO:0000313" key="2">
    <source>
        <dbReference type="EMBL" id="MFC3529528.1"/>
    </source>
</evidence>
<protein>
    <recommendedName>
        <fullName evidence="4">DUF4239 domain-containing protein</fullName>
    </recommendedName>
</protein>
<reference evidence="3" key="1">
    <citation type="journal article" date="2019" name="Int. J. Syst. Evol. Microbiol.">
        <title>The Global Catalogue of Microorganisms (GCM) 10K type strain sequencing project: providing services to taxonomists for standard genome sequencing and annotation.</title>
        <authorList>
            <consortium name="The Broad Institute Genomics Platform"/>
            <consortium name="The Broad Institute Genome Sequencing Center for Infectious Disease"/>
            <person name="Wu L."/>
            <person name="Ma J."/>
        </authorList>
    </citation>
    <scope>NUCLEOTIDE SEQUENCE [LARGE SCALE GENOMIC DNA]</scope>
    <source>
        <strain evidence="3">KCTC 42899</strain>
    </source>
</reference>
<keyword evidence="1" id="KW-1133">Transmembrane helix</keyword>
<feature type="transmembrane region" description="Helical" evidence="1">
    <location>
        <begin position="12"/>
        <end position="30"/>
    </location>
</feature>
<sequence length="264" mass="29303">METLTEVIIANQLIIIISCFAFGLICMIMVMRHRRDSHWWRAADLAWVALGGLGIVTALMAGVYADDSARLERQIDVSFATSRAFDRDAARFRLRYCGQDPVAEDLRLCEKIEFLSASTAINADLPLFADVSHASTPLRALRLFIGEPATAAARDAEDMDYAEKLARVESFDPVGFLAFDPLDPDTVMALKSVESAKPEVAADYRVLALTYSDLIQALQRLKADWDFLQSNSLFILFQVIALSLIAIAAPFRLGKSLVDLRRPT</sequence>